<dbReference type="EMBL" id="WIGM01000550">
    <property type="protein sequence ID" value="KAF6822247.1"/>
    <property type="molecule type" value="Genomic_DNA"/>
</dbReference>
<keyword evidence="2" id="KW-0812">Transmembrane</keyword>
<feature type="compositionally biased region" description="Basic and acidic residues" evidence="1">
    <location>
        <begin position="407"/>
        <end position="425"/>
    </location>
</feature>
<dbReference type="Proteomes" id="UP000639643">
    <property type="component" value="Unassembled WGS sequence"/>
</dbReference>
<accession>A0A8H6K006</accession>
<feature type="compositionally biased region" description="Low complexity" evidence="1">
    <location>
        <begin position="287"/>
        <end position="301"/>
    </location>
</feature>
<dbReference type="AlphaFoldDB" id="A0A8H6K006"/>
<reference evidence="3" key="1">
    <citation type="journal article" date="2020" name="Phytopathology">
        <title>Genome Sequence Resources of Colletotrichum truncatum, C. plurivorum, C. musicola, and C. sojae: Four Species Pathogenic to Soybean (Glycine max).</title>
        <authorList>
            <person name="Rogerio F."/>
            <person name="Boufleur T.R."/>
            <person name="Ciampi-Guillardi M."/>
            <person name="Sukno S.A."/>
            <person name="Thon M.R."/>
            <person name="Massola Junior N.S."/>
            <person name="Baroncelli R."/>
        </authorList>
    </citation>
    <scope>NUCLEOTIDE SEQUENCE</scope>
    <source>
        <strain evidence="3">LFN0074</strain>
    </source>
</reference>
<feature type="compositionally biased region" description="Basic and acidic residues" evidence="1">
    <location>
        <begin position="221"/>
        <end position="233"/>
    </location>
</feature>
<feature type="compositionally biased region" description="Low complexity" evidence="1">
    <location>
        <begin position="357"/>
        <end position="394"/>
    </location>
</feature>
<organism evidence="3 4">
    <name type="scientific">Colletotrichum musicola</name>
    <dbReference type="NCBI Taxonomy" id="2175873"/>
    <lineage>
        <taxon>Eukaryota</taxon>
        <taxon>Fungi</taxon>
        <taxon>Dikarya</taxon>
        <taxon>Ascomycota</taxon>
        <taxon>Pezizomycotina</taxon>
        <taxon>Sordariomycetes</taxon>
        <taxon>Hypocreomycetidae</taxon>
        <taxon>Glomerellales</taxon>
        <taxon>Glomerellaceae</taxon>
        <taxon>Colletotrichum</taxon>
        <taxon>Colletotrichum orchidearum species complex</taxon>
    </lineage>
</organism>
<feature type="compositionally biased region" description="Basic residues" evidence="1">
    <location>
        <begin position="426"/>
        <end position="437"/>
    </location>
</feature>
<evidence type="ECO:0000313" key="3">
    <source>
        <dbReference type="EMBL" id="KAF6822247.1"/>
    </source>
</evidence>
<keyword evidence="2" id="KW-0472">Membrane</keyword>
<comment type="caution">
    <text evidence="3">The sequence shown here is derived from an EMBL/GenBank/DDBJ whole genome shotgun (WGS) entry which is preliminary data.</text>
</comment>
<protein>
    <submittedName>
        <fullName evidence="3">Uncharacterized protein</fullName>
    </submittedName>
</protein>
<feature type="region of interest" description="Disordered" evidence="1">
    <location>
        <begin position="149"/>
        <end position="233"/>
    </location>
</feature>
<proteinExistence type="predicted"/>
<evidence type="ECO:0000313" key="4">
    <source>
        <dbReference type="Proteomes" id="UP000639643"/>
    </source>
</evidence>
<sequence>MSEPTFRFLPYPLPSFTRQQQTLTTVTRSSLLQTLTSSTTTPPRPATSTAPTATTFQRAVTTVTVHVSGTLTPTPSYSPAASPTPRDPVYGDMTASYIILLFLPVAVLFLMAFSQWRNSRRVVHDQDIELQPRGRYYFPWRAAYDDDVPNEVSSSPPNPCRPRVPHSTLWPPSAWEADDGTTRGGTPSWGRRHTFSEVGWYPSTISPRPSTSRGSGGFETQRVEGGSDSRRIVVEQGARRKVTIEEAQTRKSMSVDIVDGRSRSSVSIVANDEAEQIYGREGSRNTSSQPQPEPQEVSPASTTKSADRIPSYYLTSPKKEDNNKHAFSLGSDSDVDESSDKKPKEEEMSEKRAGKQPARSARLRALAASATFAGGSSSRASSSSAAAVVPSRRSYVTDTSRGPGWDVGRDNGEGPSRQERSEVRHGKTKTKTKTSKT</sequence>
<feature type="region of interest" description="Disordered" evidence="1">
    <location>
        <begin position="267"/>
        <end position="437"/>
    </location>
</feature>
<keyword evidence="4" id="KW-1185">Reference proteome</keyword>
<feature type="compositionally biased region" description="Low complexity" evidence="1">
    <location>
        <begin position="202"/>
        <end position="213"/>
    </location>
</feature>
<dbReference type="OrthoDB" id="4850745at2759"/>
<evidence type="ECO:0000256" key="2">
    <source>
        <dbReference type="SAM" id="Phobius"/>
    </source>
</evidence>
<feature type="transmembrane region" description="Helical" evidence="2">
    <location>
        <begin position="95"/>
        <end position="113"/>
    </location>
</feature>
<evidence type="ECO:0000256" key="1">
    <source>
        <dbReference type="SAM" id="MobiDB-lite"/>
    </source>
</evidence>
<feature type="compositionally biased region" description="Basic and acidic residues" evidence="1">
    <location>
        <begin position="338"/>
        <end position="353"/>
    </location>
</feature>
<keyword evidence="2" id="KW-1133">Transmembrane helix</keyword>
<gene>
    <name evidence="3" type="ORF">CMUS01_11156</name>
</gene>
<name>A0A8H6K006_9PEZI</name>